<protein>
    <submittedName>
        <fullName evidence="2">Uncharacterized protein</fullName>
    </submittedName>
</protein>
<dbReference type="AlphaFoldDB" id="A0A8S2G949"/>
<evidence type="ECO:0000313" key="4">
    <source>
        <dbReference type="Proteomes" id="UP000677228"/>
    </source>
</evidence>
<name>A0A8S2G949_9BILA</name>
<dbReference type="EMBL" id="CAJOBA010088026">
    <property type="protein sequence ID" value="CAF4472077.1"/>
    <property type="molecule type" value="Genomic_DNA"/>
</dbReference>
<dbReference type="EMBL" id="CAJNOK010061473">
    <property type="protein sequence ID" value="CAF1638393.1"/>
    <property type="molecule type" value="Genomic_DNA"/>
</dbReference>
<feature type="non-terminal residue" evidence="2">
    <location>
        <position position="1"/>
    </location>
</feature>
<dbReference type="Proteomes" id="UP000677228">
    <property type="component" value="Unassembled WGS sequence"/>
</dbReference>
<organism evidence="2 4">
    <name type="scientific">Didymodactylos carnosus</name>
    <dbReference type="NCBI Taxonomy" id="1234261"/>
    <lineage>
        <taxon>Eukaryota</taxon>
        <taxon>Metazoa</taxon>
        <taxon>Spiralia</taxon>
        <taxon>Gnathifera</taxon>
        <taxon>Rotifera</taxon>
        <taxon>Eurotatoria</taxon>
        <taxon>Bdelloidea</taxon>
        <taxon>Philodinida</taxon>
        <taxon>Philodinidae</taxon>
        <taxon>Didymodactylos</taxon>
    </lineage>
</organism>
<sequence>RSAGPNVFGPGPMKKKSLGPGLGPVERTHFWSRSHGPVNIFSNSETLTKKQKYEEQGDDNSKQKDNDSDNDEMATTATLDDDFF</sequence>
<evidence type="ECO:0000313" key="2">
    <source>
        <dbReference type="EMBL" id="CAF1638393.1"/>
    </source>
</evidence>
<reference evidence="2" key="1">
    <citation type="submission" date="2021-02" db="EMBL/GenBank/DDBJ databases">
        <authorList>
            <person name="Nowell W R."/>
        </authorList>
    </citation>
    <scope>NUCLEOTIDE SEQUENCE</scope>
</reference>
<comment type="caution">
    <text evidence="2">The sequence shown here is derived from an EMBL/GenBank/DDBJ whole genome shotgun (WGS) entry which is preliminary data.</text>
</comment>
<evidence type="ECO:0000256" key="1">
    <source>
        <dbReference type="SAM" id="MobiDB-lite"/>
    </source>
</evidence>
<feature type="region of interest" description="Disordered" evidence="1">
    <location>
        <begin position="1"/>
        <end position="84"/>
    </location>
</feature>
<gene>
    <name evidence="2" type="ORF">OVA965_LOCUS44135</name>
    <name evidence="3" type="ORF">TMI583_LOCUS46746</name>
</gene>
<accession>A0A8S2G949</accession>
<feature type="compositionally biased region" description="Basic and acidic residues" evidence="1">
    <location>
        <begin position="47"/>
        <end position="67"/>
    </location>
</feature>
<evidence type="ECO:0000313" key="3">
    <source>
        <dbReference type="EMBL" id="CAF4472077.1"/>
    </source>
</evidence>
<dbReference type="Proteomes" id="UP000682733">
    <property type="component" value="Unassembled WGS sequence"/>
</dbReference>
<proteinExistence type="predicted"/>